<dbReference type="RefSeq" id="WP_114403261.1">
    <property type="nucleotide sequence ID" value="NZ_QPGB01000004.1"/>
</dbReference>
<evidence type="ECO:0000256" key="1">
    <source>
        <dbReference type="SAM" id="SignalP"/>
    </source>
</evidence>
<dbReference type="Pfam" id="PF13852">
    <property type="entry name" value="DUF4197"/>
    <property type="match status" value="1"/>
</dbReference>
<feature type="signal peptide" evidence="1">
    <location>
        <begin position="1"/>
        <end position="31"/>
    </location>
</feature>
<dbReference type="OrthoDB" id="5292580at2"/>
<dbReference type="InterPro" id="IPR025245">
    <property type="entry name" value="DUF4197"/>
</dbReference>
<dbReference type="Proteomes" id="UP000252357">
    <property type="component" value="Unassembled WGS sequence"/>
</dbReference>
<organism evidence="2 3">
    <name type="scientific">Parvibium lacunae</name>
    <dbReference type="NCBI Taxonomy" id="1888893"/>
    <lineage>
        <taxon>Bacteria</taxon>
        <taxon>Pseudomonadati</taxon>
        <taxon>Pseudomonadota</taxon>
        <taxon>Betaproteobacteria</taxon>
        <taxon>Burkholderiales</taxon>
        <taxon>Alcaligenaceae</taxon>
        <taxon>Parvibium</taxon>
    </lineage>
</organism>
<gene>
    <name evidence="2" type="ORF">DU000_09965</name>
</gene>
<evidence type="ECO:0000313" key="3">
    <source>
        <dbReference type="Proteomes" id="UP000252357"/>
    </source>
</evidence>
<comment type="caution">
    <text evidence="2">The sequence shown here is derived from an EMBL/GenBank/DDBJ whole genome shotgun (WGS) entry which is preliminary data.</text>
</comment>
<dbReference type="EMBL" id="QPGB01000004">
    <property type="protein sequence ID" value="RCS57119.1"/>
    <property type="molecule type" value="Genomic_DNA"/>
</dbReference>
<keyword evidence="3" id="KW-1185">Reference proteome</keyword>
<keyword evidence="1" id="KW-0732">Signal</keyword>
<feature type="chain" id="PRO_5016777132" evidence="1">
    <location>
        <begin position="32"/>
        <end position="240"/>
    </location>
</feature>
<reference evidence="2 3" key="1">
    <citation type="journal article" date="2018" name="Int. J. Syst. Evol. Microbiol.">
        <title>Parvibium lacunae gen. nov., sp. nov., a new member of the family Alcaligenaceae isolated from a freshwater pond.</title>
        <authorList>
            <person name="Chen W.M."/>
            <person name="Xie P.B."/>
            <person name="Hsu M.Y."/>
            <person name="Sheu S.Y."/>
        </authorList>
    </citation>
    <scope>NUCLEOTIDE SEQUENCE [LARGE SCALE GENOMIC DNA]</scope>
    <source>
        <strain evidence="2 3">KMB9</strain>
    </source>
</reference>
<sequence length="240" mass="25259">MLQHINDHRIIKALRIAAVSALLTATGFAQAQASGLASVNEKEAGAAVKAALAKGADAAVGLLGKENGFLGNDKVKIPLPESLQKIEAGLRMFGQQKRADELVVAMNRAAEQAVPQAKTLLSNAVKSMSVEDAKKILSGGEGSVTQFFREKTAAPLAEKFLPIVKQQTAKVELASKYDQLAGQGAKLGIVSQEQASIDHYVTQKALDGLYVMIAEEEQKIRANPVAAGSAVLSKVFGALK</sequence>
<proteinExistence type="predicted"/>
<evidence type="ECO:0000313" key="2">
    <source>
        <dbReference type="EMBL" id="RCS57119.1"/>
    </source>
</evidence>
<accession>A0A368L0P2</accession>
<protein>
    <submittedName>
        <fullName evidence="2">DUF4197 domain-containing protein</fullName>
    </submittedName>
</protein>
<name>A0A368L0P2_9BURK</name>
<dbReference type="AlphaFoldDB" id="A0A368L0P2"/>